<dbReference type="PANTHER" id="PTHR43095">
    <property type="entry name" value="SUGAR KINASE"/>
    <property type="match status" value="1"/>
</dbReference>
<evidence type="ECO:0000259" key="5">
    <source>
        <dbReference type="Pfam" id="PF02782"/>
    </source>
</evidence>
<evidence type="ECO:0000313" key="7">
    <source>
        <dbReference type="Proteomes" id="UP000186221"/>
    </source>
</evidence>
<dbReference type="InterPro" id="IPR018484">
    <property type="entry name" value="FGGY_N"/>
</dbReference>
<evidence type="ECO:0000256" key="1">
    <source>
        <dbReference type="ARBA" id="ARBA00009156"/>
    </source>
</evidence>
<organism evidence="6 7">
    <name type="scientific">Rhodobacter aestuarii</name>
    <dbReference type="NCBI Taxonomy" id="453582"/>
    <lineage>
        <taxon>Bacteria</taxon>
        <taxon>Pseudomonadati</taxon>
        <taxon>Pseudomonadota</taxon>
        <taxon>Alphaproteobacteria</taxon>
        <taxon>Rhodobacterales</taxon>
        <taxon>Rhodobacter group</taxon>
        <taxon>Rhodobacter</taxon>
    </lineage>
</organism>
<evidence type="ECO:0000256" key="3">
    <source>
        <dbReference type="ARBA" id="ARBA00022777"/>
    </source>
</evidence>
<dbReference type="InterPro" id="IPR018485">
    <property type="entry name" value="FGGY_C"/>
</dbReference>
<dbReference type="PANTHER" id="PTHR43095:SF1">
    <property type="entry name" value="AUTOINDUCER-2 KINASE"/>
    <property type="match status" value="1"/>
</dbReference>
<evidence type="ECO:0000313" key="6">
    <source>
        <dbReference type="EMBL" id="SIT04780.1"/>
    </source>
</evidence>
<dbReference type="STRING" id="453582.SAMN05421580_1099"/>
<reference evidence="7" key="1">
    <citation type="submission" date="2017-01" db="EMBL/GenBank/DDBJ databases">
        <authorList>
            <person name="Varghese N."/>
            <person name="Submissions S."/>
        </authorList>
    </citation>
    <scope>NUCLEOTIDE SEQUENCE [LARGE SCALE GENOMIC DNA]</scope>
    <source>
        <strain evidence="7">DSM 19945</strain>
    </source>
</reference>
<protein>
    <submittedName>
        <fullName evidence="6">Autoinducer 2 (AI-2) kinase</fullName>
    </submittedName>
</protein>
<dbReference type="Pfam" id="PF00370">
    <property type="entry name" value="FGGY_N"/>
    <property type="match status" value="1"/>
</dbReference>
<dbReference type="GO" id="GO:0016301">
    <property type="term" value="F:kinase activity"/>
    <property type="evidence" value="ECO:0007669"/>
    <property type="project" value="UniProtKB-KW"/>
</dbReference>
<name>A0A1N7P2I9_9RHOB</name>
<dbReference type="NCBIfam" id="NF008187">
    <property type="entry name" value="PRK10939.1"/>
    <property type="match status" value="1"/>
</dbReference>
<dbReference type="EMBL" id="FTOG01000009">
    <property type="protein sequence ID" value="SIT04780.1"/>
    <property type="molecule type" value="Genomic_DNA"/>
</dbReference>
<keyword evidence="2" id="KW-0808">Transferase</keyword>
<dbReference type="Proteomes" id="UP000186221">
    <property type="component" value="Unassembled WGS sequence"/>
</dbReference>
<dbReference type="GO" id="GO:0005975">
    <property type="term" value="P:carbohydrate metabolic process"/>
    <property type="evidence" value="ECO:0007669"/>
    <property type="project" value="InterPro"/>
</dbReference>
<keyword evidence="3 6" id="KW-0418">Kinase</keyword>
<sequence>MSTHLLVLDAGTGSGRAVIFDREGRQVGVAQEEWRHLPEEGVPGSMAFDIEGGWALLRRCIKGALESCGLKGSDIAAISSTSMREAIVLYDGKGQEIWACANVDSRASAEVAELRARSDTFEREFYDVSGEAFALGALPRLNWVRKHAPEIFAQVRAISMVNDWIAKRLTDEITVEPTNGSTNGLLDLATRQWSDELIAKAGLDRAIFPRIVEPGTIVGHVTGAAATDTGLAEGTPVVAGGGDVQLGSIGLGVVELGSAAVLGGTFWQQVVNIPKGKVDDTMRLRVNAAALPDMNQAEAISFFVGLTARWFRDAFCQEEMRIAAETGRDAYALMEELAMQVPPGANGIIPVFSDAMDFGNWYHAAPSLLNLSIDPAVANKGSIFRAIQENAAIVAAVNLARVEAFAGVGGTGPLILAGGAAKGVLWPQILADVTGREIHIPQVREATALGGAAAAATGVGQFSNIAEAGRAFVRWDRTLTPNAANRALYDEARERWQQAYAAQKALVDAGLTTSMWRAPGS</sequence>
<evidence type="ECO:0000256" key="2">
    <source>
        <dbReference type="ARBA" id="ARBA00022679"/>
    </source>
</evidence>
<dbReference type="OrthoDB" id="9805576at2"/>
<dbReference type="Pfam" id="PF02782">
    <property type="entry name" value="FGGY_C"/>
    <property type="match status" value="1"/>
</dbReference>
<accession>A0A1N7P2I9</accession>
<dbReference type="Gene3D" id="3.30.420.40">
    <property type="match status" value="2"/>
</dbReference>
<keyword evidence="7" id="KW-1185">Reference proteome</keyword>
<dbReference type="InterPro" id="IPR050406">
    <property type="entry name" value="FGGY_Carb_Kinase"/>
</dbReference>
<dbReference type="RefSeq" id="WP_076485532.1">
    <property type="nucleotide sequence ID" value="NZ_FTOG01000009.1"/>
</dbReference>
<dbReference type="InterPro" id="IPR043129">
    <property type="entry name" value="ATPase_NBD"/>
</dbReference>
<comment type="similarity">
    <text evidence="1">Belongs to the FGGY kinase family.</text>
</comment>
<proteinExistence type="inferred from homology"/>
<dbReference type="SUPFAM" id="SSF53067">
    <property type="entry name" value="Actin-like ATPase domain"/>
    <property type="match status" value="2"/>
</dbReference>
<gene>
    <name evidence="6" type="ORF">SAMN05421580_1099</name>
</gene>
<dbReference type="AlphaFoldDB" id="A0A1N7P2I9"/>
<dbReference type="PIRSF" id="PIRSF000538">
    <property type="entry name" value="GlpK"/>
    <property type="match status" value="1"/>
</dbReference>
<feature type="domain" description="Carbohydrate kinase FGGY N-terminal" evidence="4">
    <location>
        <begin position="6"/>
        <end position="250"/>
    </location>
</feature>
<dbReference type="InterPro" id="IPR000577">
    <property type="entry name" value="Carb_kinase_FGGY"/>
</dbReference>
<feature type="domain" description="Carbohydrate kinase FGGY C-terminal" evidence="5">
    <location>
        <begin position="300"/>
        <end position="457"/>
    </location>
</feature>
<evidence type="ECO:0000259" key="4">
    <source>
        <dbReference type="Pfam" id="PF00370"/>
    </source>
</evidence>